<dbReference type="InterPro" id="IPR003838">
    <property type="entry name" value="ABC3_permease_C"/>
</dbReference>
<comment type="subcellular location">
    <subcellularLocation>
        <location evidence="1">Cell membrane</location>
        <topology evidence="1">Multi-pass membrane protein</topology>
    </subcellularLocation>
</comment>
<organism evidence="8 9">
    <name type="scientific">Cellulomonas triticagri</name>
    <dbReference type="NCBI Taxonomy" id="2483352"/>
    <lineage>
        <taxon>Bacteria</taxon>
        <taxon>Bacillati</taxon>
        <taxon>Actinomycetota</taxon>
        <taxon>Actinomycetes</taxon>
        <taxon>Micrococcales</taxon>
        <taxon>Cellulomonadaceae</taxon>
        <taxon>Cellulomonas</taxon>
    </lineage>
</organism>
<keyword evidence="5 6" id="KW-0472">Membrane</keyword>
<evidence type="ECO:0000256" key="6">
    <source>
        <dbReference type="SAM" id="Phobius"/>
    </source>
</evidence>
<sequence>MTSAARRGHRPTVAAPLAVLREAAAGTRRHRAGTVLVALVVATACAAVLLSSGRAVAVRDAVLTRLDEVALRTVVLRVTSPEWSLPPALVDTLDRVDVVEEVTGFGAPVDLVHADLPSGTPVAARTAYGRGFSSERDLAVAGPQAVVSAQAAADLGLGGRAAGALRDPDGAVVPVTGALEVPEHLAAFEPLVLLTGTAADPGPITVVVAQVAHVEDVLVLETLARDLAAPPGPDLLTIETAAALAQVRMAVSGDLLRAERATLVLSVAGASVAVAAILLVLVVLQRKDFGRRRALGATRALVAGLVLAQTALVATVACAVAGAGTWVWLHLTAPSGAPRPALVVAVGTLVVLVACAAAVGPAVLAARRDPVRELRVP</sequence>
<keyword evidence="9" id="KW-1185">Reference proteome</keyword>
<feature type="domain" description="ABC3 transporter permease C-terminal" evidence="7">
    <location>
        <begin position="263"/>
        <end position="368"/>
    </location>
</feature>
<gene>
    <name evidence="8" type="ORF">EBM89_04215</name>
</gene>
<evidence type="ECO:0000313" key="9">
    <source>
        <dbReference type="Proteomes" id="UP000269289"/>
    </source>
</evidence>
<protein>
    <recommendedName>
        <fullName evidence="7">ABC3 transporter permease C-terminal domain-containing protein</fullName>
    </recommendedName>
</protein>
<feature type="transmembrane region" description="Helical" evidence="6">
    <location>
        <begin position="341"/>
        <end position="365"/>
    </location>
</feature>
<feature type="transmembrane region" description="Helical" evidence="6">
    <location>
        <begin position="305"/>
        <end position="329"/>
    </location>
</feature>
<evidence type="ECO:0000256" key="3">
    <source>
        <dbReference type="ARBA" id="ARBA00022692"/>
    </source>
</evidence>
<feature type="transmembrane region" description="Helical" evidence="6">
    <location>
        <begin position="263"/>
        <end position="284"/>
    </location>
</feature>
<evidence type="ECO:0000256" key="1">
    <source>
        <dbReference type="ARBA" id="ARBA00004651"/>
    </source>
</evidence>
<dbReference type="Pfam" id="PF02687">
    <property type="entry name" value="FtsX"/>
    <property type="match status" value="1"/>
</dbReference>
<keyword evidence="2" id="KW-1003">Cell membrane</keyword>
<accession>A0A3M2JNV1</accession>
<reference evidence="8 9" key="1">
    <citation type="submission" date="2018-10" db="EMBL/GenBank/DDBJ databases">
        <title>Isolation, diversity and antifungal activity of actinobacteria from wheat.</title>
        <authorList>
            <person name="Han C."/>
        </authorList>
    </citation>
    <scope>NUCLEOTIDE SEQUENCE [LARGE SCALE GENOMIC DNA]</scope>
    <source>
        <strain evidence="8 9">NEAU-YY56</strain>
    </source>
</reference>
<evidence type="ECO:0000313" key="8">
    <source>
        <dbReference type="EMBL" id="RMI13520.1"/>
    </source>
</evidence>
<feature type="transmembrane region" description="Helical" evidence="6">
    <location>
        <begin position="35"/>
        <end position="57"/>
    </location>
</feature>
<dbReference type="EMBL" id="RFFI01000014">
    <property type="protein sequence ID" value="RMI13520.1"/>
    <property type="molecule type" value="Genomic_DNA"/>
</dbReference>
<dbReference type="AlphaFoldDB" id="A0A3M2JNV1"/>
<proteinExistence type="predicted"/>
<evidence type="ECO:0000256" key="5">
    <source>
        <dbReference type="ARBA" id="ARBA00023136"/>
    </source>
</evidence>
<comment type="caution">
    <text evidence="8">The sequence shown here is derived from an EMBL/GenBank/DDBJ whole genome shotgun (WGS) entry which is preliminary data.</text>
</comment>
<evidence type="ECO:0000256" key="2">
    <source>
        <dbReference type="ARBA" id="ARBA00022475"/>
    </source>
</evidence>
<evidence type="ECO:0000256" key="4">
    <source>
        <dbReference type="ARBA" id="ARBA00022989"/>
    </source>
</evidence>
<keyword evidence="4 6" id="KW-1133">Transmembrane helix</keyword>
<evidence type="ECO:0000259" key="7">
    <source>
        <dbReference type="Pfam" id="PF02687"/>
    </source>
</evidence>
<dbReference type="GO" id="GO:0005886">
    <property type="term" value="C:plasma membrane"/>
    <property type="evidence" value="ECO:0007669"/>
    <property type="project" value="UniProtKB-SubCell"/>
</dbReference>
<name>A0A3M2JNV1_9CELL</name>
<dbReference type="Proteomes" id="UP000269289">
    <property type="component" value="Unassembled WGS sequence"/>
</dbReference>
<keyword evidence="3 6" id="KW-0812">Transmembrane</keyword>